<reference evidence="1" key="2">
    <citation type="submission" date="2015-06" db="UniProtKB">
        <authorList>
            <consortium name="EnsemblProtists"/>
        </authorList>
    </citation>
    <scope>IDENTIFICATION</scope>
    <source>
        <strain evidence="1">Emoy2</strain>
    </source>
</reference>
<dbReference type="InParanoid" id="M4BSA9"/>
<sequence>MPERKTYHNRFCQSDIQTEIHTHTKPSITILLHASTDRALLLHFATSAVSRRIQKHVHRSLIHILTLVNNSNTASAQSTQCNALCTILELICQLDHQFEADYRASSGSDPVQRLINDHVHNQGSE</sequence>
<proteinExistence type="predicted"/>
<dbReference type="EMBL" id="JH598703">
    <property type="status" value="NOT_ANNOTATED_CDS"/>
    <property type="molecule type" value="Genomic_DNA"/>
</dbReference>
<dbReference type="VEuPathDB" id="FungiDB:HpaG809300"/>
<protein>
    <submittedName>
        <fullName evidence="1">Uncharacterized protein</fullName>
    </submittedName>
</protein>
<evidence type="ECO:0000313" key="1">
    <source>
        <dbReference type="EnsemblProtists" id="HpaP809300"/>
    </source>
</evidence>
<keyword evidence="2" id="KW-1185">Reference proteome</keyword>
<accession>M4BSA9</accession>
<reference evidence="2" key="1">
    <citation type="journal article" date="2010" name="Science">
        <title>Signatures of adaptation to obligate biotrophy in the Hyaloperonospora arabidopsidis genome.</title>
        <authorList>
            <person name="Baxter L."/>
            <person name="Tripathy S."/>
            <person name="Ishaque N."/>
            <person name="Boot N."/>
            <person name="Cabral A."/>
            <person name="Kemen E."/>
            <person name="Thines M."/>
            <person name="Ah-Fong A."/>
            <person name="Anderson R."/>
            <person name="Badejoko W."/>
            <person name="Bittner-Eddy P."/>
            <person name="Boore J.L."/>
            <person name="Chibucos M.C."/>
            <person name="Coates M."/>
            <person name="Dehal P."/>
            <person name="Delehaunty K."/>
            <person name="Dong S."/>
            <person name="Downton P."/>
            <person name="Dumas B."/>
            <person name="Fabro G."/>
            <person name="Fronick C."/>
            <person name="Fuerstenberg S.I."/>
            <person name="Fulton L."/>
            <person name="Gaulin E."/>
            <person name="Govers F."/>
            <person name="Hughes L."/>
            <person name="Humphray S."/>
            <person name="Jiang R.H."/>
            <person name="Judelson H."/>
            <person name="Kamoun S."/>
            <person name="Kyung K."/>
            <person name="Meijer H."/>
            <person name="Minx P."/>
            <person name="Morris P."/>
            <person name="Nelson J."/>
            <person name="Phuntumart V."/>
            <person name="Qutob D."/>
            <person name="Rehmany A."/>
            <person name="Rougon-Cardoso A."/>
            <person name="Ryden P."/>
            <person name="Torto-Alalibo T."/>
            <person name="Studholme D."/>
            <person name="Wang Y."/>
            <person name="Win J."/>
            <person name="Wood J."/>
            <person name="Clifton S.W."/>
            <person name="Rogers J."/>
            <person name="Van den Ackerveken G."/>
            <person name="Jones J.D."/>
            <person name="McDowell J.M."/>
            <person name="Beynon J."/>
            <person name="Tyler B.M."/>
        </authorList>
    </citation>
    <scope>NUCLEOTIDE SEQUENCE [LARGE SCALE GENOMIC DNA]</scope>
    <source>
        <strain evidence="2">Emoy2</strain>
    </source>
</reference>
<organism evidence="1 2">
    <name type="scientific">Hyaloperonospora arabidopsidis (strain Emoy2)</name>
    <name type="common">Downy mildew agent</name>
    <name type="synonym">Peronospora arabidopsidis</name>
    <dbReference type="NCBI Taxonomy" id="559515"/>
    <lineage>
        <taxon>Eukaryota</taxon>
        <taxon>Sar</taxon>
        <taxon>Stramenopiles</taxon>
        <taxon>Oomycota</taxon>
        <taxon>Peronosporomycetes</taxon>
        <taxon>Peronosporales</taxon>
        <taxon>Peronosporaceae</taxon>
        <taxon>Hyaloperonospora</taxon>
    </lineage>
</organism>
<dbReference type="Proteomes" id="UP000011713">
    <property type="component" value="Unassembled WGS sequence"/>
</dbReference>
<dbReference type="EnsemblProtists" id="HpaT809300">
    <property type="protein sequence ID" value="HpaP809300"/>
    <property type="gene ID" value="HpaG809300"/>
</dbReference>
<dbReference type="HOGENOM" id="CLU_1996968_0_0_1"/>
<evidence type="ECO:0000313" key="2">
    <source>
        <dbReference type="Proteomes" id="UP000011713"/>
    </source>
</evidence>
<dbReference type="AlphaFoldDB" id="M4BSA9"/>
<name>M4BSA9_HYAAE</name>